<keyword evidence="3" id="KW-1185">Reference proteome</keyword>
<feature type="region of interest" description="Disordered" evidence="1">
    <location>
        <begin position="76"/>
        <end position="109"/>
    </location>
</feature>
<dbReference type="KEGG" id="vg:29125712"/>
<proteinExistence type="predicted"/>
<evidence type="ECO:0000256" key="1">
    <source>
        <dbReference type="SAM" id="MobiDB-lite"/>
    </source>
</evidence>
<gene>
    <name evidence="2" type="primary">72</name>
    <name evidence="2" type="ORF">BARRETLEMON_72</name>
</gene>
<dbReference type="EMBL" id="KU647629">
    <property type="protein sequence ID" value="AMM44534.1"/>
    <property type="molecule type" value="Genomic_DNA"/>
</dbReference>
<reference evidence="3" key="1">
    <citation type="submission" date="2016-02" db="EMBL/GenBank/DDBJ databases">
        <authorList>
            <person name="Wen L."/>
            <person name="He K."/>
            <person name="Yang H."/>
        </authorList>
    </citation>
    <scope>NUCLEOTIDE SEQUENCE [LARGE SCALE GENOMIC DNA]</scope>
</reference>
<sequence>MATTSNLLDYALLAEKLGVTIGTVRTYNERARAHRAKAAETGDISHILQGDLPEPDGRHGQSPYWFESTINRWLKERPGQDHSNKREKLTKAQLQRREEALAHFRAQQS</sequence>
<dbReference type="RefSeq" id="YP_009303141.1">
    <property type="nucleotide sequence ID" value="NC_031252.1"/>
</dbReference>
<dbReference type="GeneID" id="29125712"/>
<protein>
    <submittedName>
        <fullName evidence="2">AlpA-like DNA binding protein</fullName>
    </submittedName>
</protein>
<dbReference type="Proteomes" id="UP000204546">
    <property type="component" value="Segment"/>
</dbReference>
<evidence type="ECO:0000313" key="3">
    <source>
        <dbReference type="Proteomes" id="UP000204546"/>
    </source>
</evidence>
<evidence type="ECO:0000313" key="2">
    <source>
        <dbReference type="EMBL" id="AMM44534.1"/>
    </source>
</evidence>
<name>A0A127AVS2_9CAUD</name>
<dbReference type="OrthoDB" id="22563at10239"/>
<feature type="compositionally biased region" description="Basic and acidic residues" evidence="1">
    <location>
        <begin position="76"/>
        <end position="102"/>
    </location>
</feature>
<accession>A0A127AVS2</accession>
<organism evidence="2 3">
    <name type="scientific">Arthrobacter phage BarretLemon</name>
    <dbReference type="NCBI Taxonomy" id="1796994"/>
    <lineage>
        <taxon>Viruses</taxon>
        <taxon>Duplodnaviria</taxon>
        <taxon>Heunggongvirae</taxon>
        <taxon>Uroviricota</taxon>
        <taxon>Caudoviricetes</taxon>
        <taxon>Berryhillviridae</taxon>
        <taxon>Marthavirus</taxon>
        <taxon>Marthavirus barretlemon</taxon>
    </lineage>
</organism>
<feature type="region of interest" description="Disordered" evidence="1">
    <location>
        <begin position="36"/>
        <end position="61"/>
    </location>
</feature>